<evidence type="ECO:0000313" key="3">
    <source>
        <dbReference type="EMBL" id="KAF2675103.1"/>
    </source>
</evidence>
<feature type="compositionally biased region" description="Polar residues" evidence="1">
    <location>
        <begin position="293"/>
        <end position="303"/>
    </location>
</feature>
<organism evidence="3 4">
    <name type="scientific">Microthyrium microscopicum</name>
    <dbReference type="NCBI Taxonomy" id="703497"/>
    <lineage>
        <taxon>Eukaryota</taxon>
        <taxon>Fungi</taxon>
        <taxon>Dikarya</taxon>
        <taxon>Ascomycota</taxon>
        <taxon>Pezizomycotina</taxon>
        <taxon>Dothideomycetes</taxon>
        <taxon>Dothideomycetes incertae sedis</taxon>
        <taxon>Microthyriales</taxon>
        <taxon>Microthyriaceae</taxon>
        <taxon>Microthyrium</taxon>
    </lineage>
</organism>
<dbReference type="PROSITE" id="PS51391">
    <property type="entry name" value="CID"/>
    <property type="match status" value="1"/>
</dbReference>
<protein>
    <recommendedName>
        <fullName evidence="2">CID domain-containing protein</fullName>
    </recommendedName>
</protein>
<dbReference type="Proteomes" id="UP000799302">
    <property type="component" value="Unassembled WGS sequence"/>
</dbReference>
<dbReference type="GO" id="GO:0032786">
    <property type="term" value="P:positive regulation of DNA-templated transcription, elongation"/>
    <property type="evidence" value="ECO:0007669"/>
    <property type="project" value="InterPro"/>
</dbReference>
<feature type="compositionally biased region" description="Pro residues" evidence="1">
    <location>
        <begin position="243"/>
        <end position="256"/>
    </location>
</feature>
<feature type="compositionally biased region" description="Polar residues" evidence="1">
    <location>
        <begin position="258"/>
        <end position="275"/>
    </location>
</feature>
<dbReference type="EMBL" id="MU004230">
    <property type="protein sequence ID" value="KAF2675103.1"/>
    <property type="molecule type" value="Genomic_DNA"/>
</dbReference>
<sequence>MADPFELRLIFSKSLRALNPCEDNSDEVVSFALKHKDLDEDLHSCILEQLENEDSSINVRANIVYFLEDLVELARREKHLAYICMIERDFPKIIDAAIPLDGLGIVNVNCVRYVLQVLHNDYQIFCTEDNRTTHNTSIHQTFDTKTFRQLCEHLEKRAYEARPELLETDSASESEPDMSWIENPTTLPMDIDPPASAPQPSTTAVLQTASPTIDTRMPDLHDIPSPPGSRSPSINTPTKTPIAPTPPSPSPSPPTLPNGHSPSPPNGTSATSPANYTPAIFSPAQPAQLARASGSSTAPSEETSPAHGVPAEAPPPNRLSPEAYTPVQREDMNVFRADYFALVAERIEQDRERQRRKEDNSGFLMTGETTEESMDILGRGGGYVGDVFGPMVGERVGWARSGVYG</sequence>
<dbReference type="AlphaFoldDB" id="A0A6A6UUF3"/>
<reference evidence="3" key="1">
    <citation type="journal article" date="2020" name="Stud. Mycol.">
        <title>101 Dothideomycetes genomes: a test case for predicting lifestyles and emergence of pathogens.</title>
        <authorList>
            <person name="Haridas S."/>
            <person name="Albert R."/>
            <person name="Binder M."/>
            <person name="Bloem J."/>
            <person name="Labutti K."/>
            <person name="Salamov A."/>
            <person name="Andreopoulos B."/>
            <person name="Baker S."/>
            <person name="Barry K."/>
            <person name="Bills G."/>
            <person name="Bluhm B."/>
            <person name="Cannon C."/>
            <person name="Castanera R."/>
            <person name="Culley D."/>
            <person name="Daum C."/>
            <person name="Ezra D."/>
            <person name="Gonzalez J."/>
            <person name="Henrissat B."/>
            <person name="Kuo A."/>
            <person name="Liang C."/>
            <person name="Lipzen A."/>
            <person name="Lutzoni F."/>
            <person name="Magnuson J."/>
            <person name="Mondo S."/>
            <person name="Nolan M."/>
            <person name="Ohm R."/>
            <person name="Pangilinan J."/>
            <person name="Park H.-J."/>
            <person name="Ramirez L."/>
            <person name="Alfaro M."/>
            <person name="Sun H."/>
            <person name="Tritt A."/>
            <person name="Yoshinaga Y."/>
            <person name="Zwiers L.-H."/>
            <person name="Turgeon B."/>
            <person name="Goodwin S."/>
            <person name="Spatafora J."/>
            <person name="Crous P."/>
            <person name="Grigoriev I."/>
        </authorList>
    </citation>
    <scope>NUCLEOTIDE SEQUENCE</scope>
    <source>
        <strain evidence="3">CBS 115976</strain>
    </source>
</reference>
<evidence type="ECO:0000256" key="1">
    <source>
        <dbReference type="SAM" id="MobiDB-lite"/>
    </source>
</evidence>
<evidence type="ECO:0000259" key="2">
    <source>
        <dbReference type="PROSITE" id="PS51391"/>
    </source>
</evidence>
<feature type="region of interest" description="Disordered" evidence="1">
    <location>
        <begin position="162"/>
        <end position="323"/>
    </location>
</feature>
<dbReference type="InterPro" id="IPR042326">
    <property type="entry name" value="Ctk3"/>
</dbReference>
<dbReference type="GO" id="GO:0045943">
    <property type="term" value="P:positive regulation of transcription by RNA polymerase I"/>
    <property type="evidence" value="ECO:0007669"/>
    <property type="project" value="TreeGrafter"/>
</dbReference>
<keyword evidence="4" id="KW-1185">Reference proteome</keyword>
<dbReference type="PANTHER" id="PTHR28291">
    <property type="entry name" value="CTD KINASE SUBUNIT GAMMA"/>
    <property type="match status" value="1"/>
</dbReference>
<gene>
    <name evidence="3" type="ORF">BT63DRAFT_474766</name>
</gene>
<dbReference type="GO" id="GO:0070692">
    <property type="term" value="C:CTDK-1 complex"/>
    <property type="evidence" value="ECO:0007669"/>
    <property type="project" value="InterPro"/>
</dbReference>
<feature type="domain" description="CID" evidence="2">
    <location>
        <begin position="3"/>
        <end position="158"/>
    </location>
</feature>
<dbReference type="OrthoDB" id="21266at2759"/>
<name>A0A6A6UUF3_9PEZI</name>
<dbReference type="Gene3D" id="1.25.40.90">
    <property type="match status" value="1"/>
</dbReference>
<dbReference type="PANTHER" id="PTHR28291:SF1">
    <property type="entry name" value="CTD KINASE SUBUNIT GAMMA"/>
    <property type="match status" value="1"/>
</dbReference>
<feature type="compositionally biased region" description="Acidic residues" evidence="1">
    <location>
        <begin position="166"/>
        <end position="176"/>
    </location>
</feature>
<accession>A0A6A6UUF3</accession>
<feature type="compositionally biased region" description="Low complexity" evidence="1">
    <location>
        <begin position="230"/>
        <end position="242"/>
    </location>
</feature>
<dbReference type="InterPro" id="IPR006569">
    <property type="entry name" value="CID_dom"/>
</dbReference>
<dbReference type="Pfam" id="PF12243">
    <property type="entry name" value="CTK3"/>
    <property type="match status" value="1"/>
</dbReference>
<dbReference type="InterPro" id="IPR024638">
    <property type="entry name" value="Ctk3_N"/>
</dbReference>
<evidence type="ECO:0000313" key="4">
    <source>
        <dbReference type="Proteomes" id="UP000799302"/>
    </source>
</evidence>
<proteinExistence type="predicted"/>
<dbReference type="InterPro" id="IPR008942">
    <property type="entry name" value="ENTH_VHS"/>
</dbReference>